<dbReference type="NCBIfam" id="NF003661">
    <property type="entry name" value="PRK05291.1-3"/>
    <property type="match status" value="1"/>
</dbReference>
<dbReference type="CDD" id="cd14858">
    <property type="entry name" value="TrmE_N"/>
    <property type="match status" value="1"/>
</dbReference>
<dbReference type="SUPFAM" id="SSF52540">
    <property type="entry name" value="P-loop containing nucleoside triphosphate hydrolases"/>
    <property type="match status" value="1"/>
</dbReference>
<dbReference type="InterPro" id="IPR025867">
    <property type="entry name" value="MnmE_helical"/>
</dbReference>
<evidence type="ECO:0000256" key="8">
    <source>
        <dbReference type="ARBA" id="ARBA00022958"/>
    </source>
</evidence>
<dbReference type="Pfam" id="PF10396">
    <property type="entry name" value="TrmE_N"/>
    <property type="match status" value="1"/>
</dbReference>
<dbReference type="Pfam" id="PF01926">
    <property type="entry name" value="MMR_HSR1"/>
    <property type="match status" value="1"/>
</dbReference>
<evidence type="ECO:0000256" key="11">
    <source>
        <dbReference type="RuleBase" id="RU003313"/>
    </source>
</evidence>
<dbReference type="InterPro" id="IPR027368">
    <property type="entry name" value="MnmE_dom2"/>
</dbReference>
<dbReference type="FunFam" id="3.30.1360.120:FF:000003">
    <property type="entry name" value="tRNA modification GTPase MnmE"/>
    <property type="match status" value="1"/>
</dbReference>
<comment type="cofactor">
    <cofactor evidence="10">
        <name>K(+)</name>
        <dbReference type="ChEBI" id="CHEBI:29103"/>
    </cofactor>
    <text evidence="10">Binds 1 potassium ion per subunit.</text>
</comment>
<evidence type="ECO:0000256" key="1">
    <source>
        <dbReference type="ARBA" id="ARBA00011043"/>
    </source>
</evidence>
<dbReference type="HAMAP" id="MF_00379">
    <property type="entry name" value="GTPase_MnmE"/>
    <property type="match status" value="1"/>
</dbReference>
<comment type="subunit">
    <text evidence="10">Homodimer. Heterotetramer of two MnmE and two MnmG subunits.</text>
</comment>
<dbReference type="SUPFAM" id="SSF116878">
    <property type="entry name" value="TrmE connector domain"/>
    <property type="match status" value="1"/>
</dbReference>
<feature type="binding site" evidence="10">
    <location>
        <position position="234"/>
    </location>
    <ligand>
        <name>K(+)</name>
        <dbReference type="ChEBI" id="CHEBI:29103"/>
    </ligand>
</feature>
<evidence type="ECO:0000259" key="12">
    <source>
        <dbReference type="PROSITE" id="PS51709"/>
    </source>
</evidence>
<dbReference type="EC" id="3.6.-.-" evidence="10"/>
<comment type="caution">
    <text evidence="10">Lacks conserved residue(s) required for the propagation of feature annotation.</text>
</comment>
<dbReference type="InterPro" id="IPR018948">
    <property type="entry name" value="GTP-bd_TrmE_N"/>
</dbReference>
<dbReference type="GO" id="GO:0005829">
    <property type="term" value="C:cytosol"/>
    <property type="evidence" value="ECO:0007669"/>
    <property type="project" value="TreeGrafter"/>
</dbReference>
<dbReference type="GO" id="GO:0030488">
    <property type="term" value="P:tRNA methylation"/>
    <property type="evidence" value="ECO:0007669"/>
    <property type="project" value="TreeGrafter"/>
</dbReference>
<keyword evidence="9 10" id="KW-0342">GTP-binding</keyword>
<protein>
    <recommendedName>
        <fullName evidence="10">tRNA modification GTPase MnmE</fullName>
        <ecNumber evidence="10">3.6.-.-</ecNumber>
    </recommendedName>
</protein>
<dbReference type="NCBIfam" id="TIGR00450">
    <property type="entry name" value="mnmE_trmE_thdF"/>
    <property type="match status" value="1"/>
</dbReference>
<feature type="binding site" evidence="10">
    <location>
        <begin position="234"/>
        <end position="239"/>
    </location>
    <ligand>
        <name>GTP</name>
        <dbReference type="ChEBI" id="CHEBI:37565"/>
    </ligand>
</feature>
<dbReference type="Gene3D" id="1.20.120.430">
    <property type="entry name" value="tRNA modification GTPase MnmE domain 2"/>
    <property type="match status" value="1"/>
</dbReference>
<evidence type="ECO:0000256" key="3">
    <source>
        <dbReference type="ARBA" id="ARBA00022694"/>
    </source>
</evidence>
<evidence type="ECO:0000256" key="6">
    <source>
        <dbReference type="ARBA" id="ARBA00022801"/>
    </source>
</evidence>
<feature type="binding site" evidence="10">
    <location>
        <begin position="253"/>
        <end position="259"/>
    </location>
    <ligand>
        <name>GTP</name>
        <dbReference type="ChEBI" id="CHEBI:37565"/>
    </ligand>
</feature>
<evidence type="ECO:0000256" key="10">
    <source>
        <dbReference type="HAMAP-Rule" id="MF_00379"/>
    </source>
</evidence>
<keyword evidence="14" id="KW-1185">Reference proteome</keyword>
<reference evidence="13 14" key="1">
    <citation type="submission" date="2019-03" db="EMBL/GenBank/DDBJ databases">
        <title>Genomic Encyclopedia of Type Strains, Phase IV (KMG-IV): sequencing the most valuable type-strain genomes for metagenomic binning, comparative biology and taxonomic classification.</title>
        <authorList>
            <person name="Goeker M."/>
        </authorList>
    </citation>
    <scope>NUCLEOTIDE SEQUENCE [LARGE SCALE GENOMIC DNA]</scope>
    <source>
        <strain evidence="13 14">DSM 22362</strain>
    </source>
</reference>
<dbReference type="GO" id="GO:0002098">
    <property type="term" value="P:tRNA wobble uridine modification"/>
    <property type="evidence" value="ECO:0007669"/>
    <property type="project" value="TreeGrafter"/>
</dbReference>
<dbReference type="InterPro" id="IPR005225">
    <property type="entry name" value="Small_GTP-bd"/>
</dbReference>
<keyword evidence="8 10" id="KW-0630">Potassium</keyword>
<comment type="caution">
    <text evidence="13">The sequence shown here is derived from an EMBL/GenBank/DDBJ whole genome shotgun (WGS) entry which is preliminary data.</text>
</comment>
<dbReference type="RefSeq" id="WP_132778390.1">
    <property type="nucleotide sequence ID" value="NZ_SMBZ01000037.1"/>
</dbReference>
<feature type="domain" description="TrmE-type G" evidence="12">
    <location>
        <begin position="224"/>
        <end position="381"/>
    </location>
</feature>
<dbReference type="Proteomes" id="UP000295197">
    <property type="component" value="Unassembled WGS sequence"/>
</dbReference>
<dbReference type="GO" id="GO:0042802">
    <property type="term" value="F:identical protein binding"/>
    <property type="evidence" value="ECO:0007669"/>
    <property type="project" value="UniProtKB-ARBA"/>
</dbReference>
<evidence type="ECO:0000256" key="2">
    <source>
        <dbReference type="ARBA" id="ARBA00022490"/>
    </source>
</evidence>
<keyword evidence="3 10" id="KW-0819">tRNA processing</keyword>
<dbReference type="InterPro" id="IPR027266">
    <property type="entry name" value="TrmE/GcvT-like"/>
</dbReference>
<evidence type="ECO:0000313" key="14">
    <source>
        <dbReference type="Proteomes" id="UP000295197"/>
    </source>
</evidence>
<feature type="binding site" evidence="10">
    <location>
        <position position="238"/>
    </location>
    <ligand>
        <name>Mg(2+)</name>
        <dbReference type="ChEBI" id="CHEBI:18420"/>
    </ligand>
</feature>
<dbReference type="OrthoDB" id="9805918at2"/>
<evidence type="ECO:0000256" key="4">
    <source>
        <dbReference type="ARBA" id="ARBA00022723"/>
    </source>
</evidence>
<evidence type="ECO:0000256" key="5">
    <source>
        <dbReference type="ARBA" id="ARBA00022741"/>
    </source>
</evidence>
<dbReference type="InterPro" id="IPR006073">
    <property type="entry name" value="GTP-bd"/>
</dbReference>
<dbReference type="Gene3D" id="3.40.50.300">
    <property type="entry name" value="P-loop containing nucleotide triphosphate hydrolases"/>
    <property type="match status" value="1"/>
</dbReference>
<dbReference type="PANTHER" id="PTHR42714">
    <property type="entry name" value="TRNA MODIFICATION GTPASE GTPBP3"/>
    <property type="match status" value="1"/>
</dbReference>
<comment type="subcellular location">
    <subcellularLocation>
        <location evidence="10">Cytoplasm</location>
    </subcellularLocation>
</comment>
<proteinExistence type="inferred from homology"/>
<comment type="function">
    <text evidence="10">Exhibits a very high intrinsic GTPase hydrolysis rate. Involved in the addition of a carboxymethylaminomethyl (cmnm) group at the wobble position (U34) of certain tRNAs, forming tRNA-cmnm(5)s(2)U34.</text>
</comment>
<sequence>MSVSTSNTQDTIVALATSPGTQGAIAVIRVSGTDAISLVNTVFKGKDLTQQPSHTLHFGTIRDGAEIIDEVLVSLFVGPNSYTKENSVEISTHNSKYIIERVIHLLIRHGARAARPGEFTLRAFLNGGLDLSQAEAVADLIASNSAASHQIAMQQMRGGFSNQLKKLREDLVHFASLIELELDFAEEDVEFANRDQLKNLIQQIYSVIQRLIQSFEQGNVLKNGVPVVIAGKPNVGKSTLLNALLNEERAIVSDIAGTTRDTIEDEINIKGVTFRFIDTAGIRETSDIIEAKGVERTLEKMKQARLIVYLFDPTQDKIEAVQQQILEIKDLSIPFVTIINKADLLSADMRKEYESLQPLYISAKEQLGIEELKDELLRQVNLSNINTDDVLVTNIRHVEALQHTQSSLEKVLYGIDNPVTSDFLAMDIRQALHHLGEITGTVTTDDLLDNIFSKFCIGK</sequence>
<feature type="binding site" evidence="10">
    <location>
        <position position="255"/>
    </location>
    <ligand>
        <name>K(+)</name>
        <dbReference type="ChEBI" id="CHEBI:29103"/>
    </ligand>
</feature>
<feature type="binding site" evidence="10">
    <location>
        <begin position="340"/>
        <end position="343"/>
    </location>
    <ligand>
        <name>GTP</name>
        <dbReference type="ChEBI" id="CHEBI:37565"/>
    </ligand>
</feature>
<keyword evidence="5 10" id="KW-0547">Nucleotide-binding</keyword>
<feature type="binding site" evidence="10">
    <location>
        <begin position="278"/>
        <end position="281"/>
    </location>
    <ligand>
        <name>GTP</name>
        <dbReference type="ChEBI" id="CHEBI:37565"/>
    </ligand>
</feature>
<name>A0A4R3VVS5_9SPHI</name>
<dbReference type="Pfam" id="PF12631">
    <property type="entry name" value="MnmE_helical"/>
    <property type="match status" value="1"/>
</dbReference>
<keyword evidence="6 10" id="KW-0378">Hydrolase</keyword>
<dbReference type="PANTHER" id="PTHR42714:SF2">
    <property type="entry name" value="TRNA MODIFICATION GTPASE GTPBP3, MITOCHONDRIAL"/>
    <property type="match status" value="1"/>
</dbReference>
<dbReference type="Gene3D" id="3.30.1360.120">
    <property type="entry name" value="Probable tRNA modification gtpase trme, domain 1"/>
    <property type="match status" value="1"/>
</dbReference>
<accession>A0A4R3VVS5</accession>
<feature type="binding site" evidence="10">
    <location>
        <position position="253"/>
    </location>
    <ligand>
        <name>K(+)</name>
        <dbReference type="ChEBI" id="CHEBI:29103"/>
    </ligand>
</feature>
<dbReference type="CDD" id="cd04164">
    <property type="entry name" value="trmE"/>
    <property type="match status" value="1"/>
</dbReference>
<dbReference type="EMBL" id="SMBZ01000037">
    <property type="protein sequence ID" value="TCV09916.1"/>
    <property type="molecule type" value="Genomic_DNA"/>
</dbReference>
<dbReference type="AlphaFoldDB" id="A0A4R3VVS5"/>
<evidence type="ECO:0000256" key="9">
    <source>
        <dbReference type="ARBA" id="ARBA00023134"/>
    </source>
</evidence>
<feature type="binding site" evidence="10">
    <location>
        <position position="259"/>
    </location>
    <ligand>
        <name>Mg(2+)</name>
        <dbReference type="ChEBI" id="CHEBI:18420"/>
    </ligand>
</feature>
<keyword evidence="4 10" id="KW-0479">Metal-binding</keyword>
<dbReference type="FunFam" id="3.40.50.300:FF:001376">
    <property type="entry name" value="tRNA modification GTPase MnmE"/>
    <property type="match status" value="1"/>
</dbReference>
<organism evidence="13 14">
    <name type="scientific">Sphingobacterium alimentarium</name>
    <dbReference type="NCBI Taxonomy" id="797292"/>
    <lineage>
        <taxon>Bacteria</taxon>
        <taxon>Pseudomonadati</taxon>
        <taxon>Bacteroidota</taxon>
        <taxon>Sphingobacteriia</taxon>
        <taxon>Sphingobacteriales</taxon>
        <taxon>Sphingobacteriaceae</taxon>
        <taxon>Sphingobacterium</taxon>
    </lineage>
</organism>
<dbReference type="GO" id="GO:0005525">
    <property type="term" value="F:GTP binding"/>
    <property type="evidence" value="ECO:0007669"/>
    <property type="project" value="UniProtKB-UniRule"/>
</dbReference>
<dbReference type="NCBIfam" id="TIGR00231">
    <property type="entry name" value="small_GTP"/>
    <property type="match status" value="1"/>
</dbReference>
<evidence type="ECO:0000256" key="7">
    <source>
        <dbReference type="ARBA" id="ARBA00022842"/>
    </source>
</evidence>
<dbReference type="PROSITE" id="PS51709">
    <property type="entry name" value="G_TRME"/>
    <property type="match status" value="1"/>
</dbReference>
<dbReference type="GO" id="GO:0046872">
    <property type="term" value="F:metal ion binding"/>
    <property type="evidence" value="ECO:0007669"/>
    <property type="project" value="UniProtKB-KW"/>
</dbReference>
<dbReference type="InterPro" id="IPR027417">
    <property type="entry name" value="P-loop_NTPase"/>
</dbReference>
<keyword evidence="7 10" id="KW-0460">Magnesium</keyword>
<dbReference type="SMART" id="SM00173">
    <property type="entry name" value="RAS"/>
    <property type="match status" value="1"/>
</dbReference>
<dbReference type="InterPro" id="IPR004520">
    <property type="entry name" value="GTPase_MnmE"/>
</dbReference>
<dbReference type="InterPro" id="IPR031168">
    <property type="entry name" value="G_TrmE"/>
</dbReference>
<dbReference type="GO" id="GO:0003924">
    <property type="term" value="F:GTPase activity"/>
    <property type="evidence" value="ECO:0007669"/>
    <property type="project" value="UniProtKB-UniRule"/>
</dbReference>
<feature type="binding site" evidence="10">
    <location>
        <position position="258"/>
    </location>
    <ligand>
        <name>K(+)</name>
        <dbReference type="ChEBI" id="CHEBI:29103"/>
    </ligand>
</feature>
<evidence type="ECO:0000313" key="13">
    <source>
        <dbReference type="EMBL" id="TCV09916.1"/>
    </source>
</evidence>
<gene>
    <name evidence="10" type="primary">mnmE</name>
    <name evidence="10" type="synonym">trmE</name>
    <name evidence="13" type="ORF">EDC17_10373</name>
</gene>
<dbReference type="PRINTS" id="PR00326">
    <property type="entry name" value="GTP1OBG"/>
</dbReference>
<keyword evidence="2 10" id="KW-0963">Cytoplasm</keyword>
<comment type="similarity">
    <text evidence="1 10 11">Belongs to the TRAFAC class TrmE-Era-EngA-EngB-Septin-like GTPase superfamily. TrmE GTPase family.</text>
</comment>